<keyword evidence="6 11" id="KW-0812">Transmembrane</keyword>
<dbReference type="Gene3D" id="3.30.1150.10">
    <property type="match status" value="1"/>
</dbReference>
<feature type="domain" description="TonB C-terminal" evidence="12">
    <location>
        <begin position="157"/>
        <end position="248"/>
    </location>
</feature>
<dbReference type="Pfam" id="PF03544">
    <property type="entry name" value="TonB_C"/>
    <property type="match status" value="1"/>
</dbReference>
<evidence type="ECO:0000256" key="3">
    <source>
        <dbReference type="ARBA" id="ARBA00022448"/>
    </source>
</evidence>
<dbReference type="PROSITE" id="PS52015">
    <property type="entry name" value="TONB_CTD"/>
    <property type="match status" value="1"/>
</dbReference>
<dbReference type="GO" id="GO:0005886">
    <property type="term" value="C:plasma membrane"/>
    <property type="evidence" value="ECO:0007669"/>
    <property type="project" value="UniProtKB-SubCell"/>
</dbReference>
<sequence length="248" mass="28349">MQRLTTHSKPISWALAFLLNMAIVVGFAQLFKLYTIKTSKIYTVDIYNVNQYQKTIRANQTLTQIKPENTKKSLFQKIPKNDISNQTINHNRTLITQKAPLLKHDRRFFANAQNDNESLTPTNQSTNQPQTSPIQSPQTTTVNTNSPNTLANPIDIQNTPQIANWIEKHKFYPQEAIFKGEEGKIKLVFLIDKNGYLKNISILEKSPYDSLNKAAIKIIHNSSPVPQKLLTNVNLPFYAKINIIFKLE</sequence>
<dbReference type="PANTHER" id="PTHR33446">
    <property type="entry name" value="PROTEIN TONB-RELATED"/>
    <property type="match status" value="1"/>
</dbReference>
<evidence type="ECO:0000256" key="11">
    <source>
        <dbReference type="SAM" id="Phobius"/>
    </source>
</evidence>
<feature type="region of interest" description="Disordered" evidence="10">
    <location>
        <begin position="115"/>
        <end position="154"/>
    </location>
</feature>
<gene>
    <name evidence="13" type="ORF">SAMN05660835_00704</name>
</gene>
<dbReference type="RefSeq" id="WP_092128164.1">
    <property type="nucleotide sequence ID" value="NZ_FMYU01000004.1"/>
</dbReference>
<evidence type="ECO:0000256" key="5">
    <source>
        <dbReference type="ARBA" id="ARBA00022519"/>
    </source>
</evidence>
<dbReference type="OrthoDB" id="5518158at2"/>
<organism evidence="13 14">
    <name type="scientific">Desulfurella multipotens</name>
    <dbReference type="NCBI Taxonomy" id="79269"/>
    <lineage>
        <taxon>Bacteria</taxon>
        <taxon>Pseudomonadati</taxon>
        <taxon>Campylobacterota</taxon>
        <taxon>Desulfurellia</taxon>
        <taxon>Desulfurellales</taxon>
        <taxon>Desulfurellaceae</taxon>
        <taxon>Desulfurella</taxon>
    </lineage>
</organism>
<keyword evidence="14" id="KW-1185">Reference proteome</keyword>
<proteinExistence type="inferred from homology"/>
<dbReference type="NCBIfam" id="TIGR01352">
    <property type="entry name" value="tonB_Cterm"/>
    <property type="match status" value="1"/>
</dbReference>
<dbReference type="Proteomes" id="UP000199411">
    <property type="component" value="Unassembled WGS sequence"/>
</dbReference>
<keyword evidence="9 11" id="KW-0472">Membrane</keyword>
<dbReference type="InterPro" id="IPR051045">
    <property type="entry name" value="TonB-dependent_transducer"/>
</dbReference>
<dbReference type="AlphaFoldDB" id="A0A1G6KVT2"/>
<dbReference type="GO" id="GO:0055085">
    <property type="term" value="P:transmembrane transport"/>
    <property type="evidence" value="ECO:0007669"/>
    <property type="project" value="InterPro"/>
</dbReference>
<reference evidence="14" key="1">
    <citation type="submission" date="2016-10" db="EMBL/GenBank/DDBJ databases">
        <authorList>
            <person name="Varghese N."/>
            <person name="Submissions S."/>
        </authorList>
    </citation>
    <scope>NUCLEOTIDE SEQUENCE [LARGE SCALE GENOMIC DNA]</scope>
    <source>
        <strain evidence="14">DSM 8415</strain>
    </source>
</reference>
<accession>A0A1G6KVT2</accession>
<evidence type="ECO:0000256" key="1">
    <source>
        <dbReference type="ARBA" id="ARBA00004383"/>
    </source>
</evidence>
<protein>
    <submittedName>
        <fullName evidence="13">Protein TonB</fullName>
    </submittedName>
</protein>
<feature type="compositionally biased region" description="Polar residues" evidence="10">
    <location>
        <begin position="142"/>
        <end position="154"/>
    </location>
</feature>
<evidence type="ECO:0000259" key="12">
    <source>
        <dbReference type="PROSITE" id="PS52015"/>
    </source>
</evidence>
<dbReference type="InterPro" id="IPR006260">
    <property type="entry name" value="TonB/TolA_C"/>
</dbReference>
<evidence type="ECO:0000256" key="9">
    <source>
        <dbReference type="ARBA" id="ARBA00023136"/>
    </source>
</evidence>
<evidence type="ECO:0000256" key="7">
    <source>
        <dbReference type="ARBA" id="ARBA00022927"/>
    </source>
</evidence>
<dbReference type="SUPFAM" id="SSF74653">
    <property type="entry name" value="TolA/TonB C-terminal domain"/>
    <property type="match status" value="1"/>
</dbReference>
<evidence type="ECO:0000256" key="6">
    <source>
        <dbReference type="ARBA" id="ARBA00022692"/>
    </source>
</evidence>
<evidence type="ECO:0000256" key="8">
    <source>
        <dbReference type="ARBA" id="ARBA00022989"/>
    </source>
</evidence>
<evidence type="ECO:0000256" key="4">
    <source>
        <dbReference type="ARBA" id="ARBA00022475"/>
    </source>
</evidence>
<evidence type="ECO:0000313" key="13">
    <source>
        <dbReference type="EMBL" id="SDC35057.1"/>
    </source>
</evidence>
<dbReference type="GO" id="GO:0015031">
    <property type="term" value="P:protein transport"/>
    <property type="evidence" value="ECO:0007669"/>
    <property type="project" value="UniProtKB-KW"/>
</dbReference>
<keyword evidence="4" id="KW-1003">Cell membrane</keyword>
<comment type="subcellular location">
    <subcellularLocation>
        <location evidence="1">Cell inner membrane</location>
        <topology evidence="1">Single-pass membrane protein</topology>
        <orientation evidence="1">Periplasmic side</orientation>
    </subcellularLocation>
</comment>
<dbReference type="InterPro" id="IPR037682">
    <property type="entry name" value="TonB_C"/>
</dbReference>
<name>A0A1G6KVT2_9BACT</name>
<keyword evidence="3" id="KW-0813">Transport</keyword>
<evidence type="ECO:0000256" key="10">
    <source>
        <dbReference type="SAM" id="MobiDB-lite"/>
    </source>
</evidence>
<comment type="similarity">
    <text evidence="2">Belongs to the TonB family.</text>
</comment>
<feature type="transmembrane region" description="Helical" evidence="11">
    <location>
        <begin position="12"/>
        <end position="31"/>
    </location>
</feature>
<keyword evidence="7" id="KW-0653">Protein transport</keyword>
<keyword evidence="5" id="KW-0997">Cell inner membrane</keyword>
<dbReference type="EMBL" id="FMYU01000004">
    <property type="protein sequence ID" value="SDC35057.1"/>
    <property type="molecule type" value="Genomic_DNA"/>
</dbReference>
<evidence type="ECO:0000256" key="2">
    <source>
        <dbReference type="ARBA" id="ARBA00006555"/>
    </source>
</evidence>
<keyword evidence="8 11" id="KW-1133">Transmembrane helix</keyword>
<feature type="compositionally biased region" description="Low complexity" evidence="10">
    <location>
        <begin position="120"/>
        <end position="141"/>
    </location>
</feature>
<evidence type="ECO:0000313" key="14">
    <source>
        <dbReference type="Proteomes" id="UP000199411"/>
    </source>
</evidence>